<reference evidence="1 2" key="1">
    <citation type="submission" date="2019-02" db="EMBL/GenBank/DDBJ databases">
        <title>Deep-cultivation of Planctomycetes and their phenomic and genomic characterization uncovers novel biology.</title>
        <authorList>
            <person name="Wiegand S."/>
            <person name="Jogler M."/>
            <person name="Boedeker C."/>
            <person name="Pinto D."/>
            <person name="Vollmers J."/>
            <person name="Rivas-Marin E."/>
            <person name="Kohn T."/>
            <person name="Peeters S.H."/>
            <person name="Heuer A."/>
            <person name="Rast P."/>
            <person name="Oberbeckmann S."/>
            <person name="Bunk B."/>
            <person name="Jeske O."/>
            <person name="Meyerdierks A."/>
            <person name="Storesund J.E."/>
            <person name="Kallscheuer N."/>
            <person name="Luecker S."/>
            <person name="Lage O.M."/>
            <person name="Pohl T."/>
            <person name="Merkel B.J."/>
            <person name="Hornburger P."/>
            <person name="Mueller R.-W."/>
            <person name="Bruemmer F."/>
            <person name="Labrenz M."/>
            <person name="Spormann A.M."/>
            <person name="Op Den Camp H."/>
            <person name="Overmann J."/>
            <person name="Amann R."/>
            <person name="Jetten M.S.M."/>
            <person name="Mascher T."/>
            <person name="Medema M.H."/>
            <person name="Devos D.P."/>
            <person name="Kaster A.-K."/>
            <person name="Ovreas L."/>
            <person name="Rohde M."/>
            <person name="Galperin M.Y."/>
            <person name="Jogler C."/>
        </authorList>
    </citation>
    <scope>NUCLEOTIDE SEQUENCE [LARGE SCALE GENOMIC DNA]</scope>
    <source>
        <strain evidence="1 2">CA13</strain>
    </source>
</reference>
<dbReference type="EMBL" id="SJPJ01000003">
    <property type="protein sequence ID" value="TWT75800.1"/>
    <property type="molecule type" value="Genomic_DNA"/>
</dbReference>
<sequence length="301" mass="33272">MKFSHSFTSILAVSLCHVMWAEAIADAPSLRWRFKESQTIDAQIHQKRQTQFTLSDGHEVDSTIESTVFATWTWSRVNDRDATVTLTTKKIRWNWLVRGREESSTPVDTSLTYDADAIQRIYVEQLSPLIGASITFHLYSDGTTSNWDLGNAASISIADPMLRKGGVLPGDLQQTLRSLLPEMEGSSRKIGAKWIATTKSRVPPYLSTQTVEHTIESEDDGEYVIKTNGKVELTKANTSATVSDSLEGEVIFSEPLGRIRKSKQSNRVTFPAGFSAGPTLHTKNVVILQLGNDVLASGDEP</sequence>
<accession>A0A5C5YLT8</accession>
<dbReference type="AlphaFoldDB" id="A0A5C5YLT8"/>
<comment type="caution">
    <text evidence="1">The sequence shown here is derived from an EMBL/GenBank/DDBJ whole genome shotgun (WGS) entry which is preliminary data.</text>
</comment>
<evidence type="ECO:0000313" key="1">
    <source>
        <dbReference type="EMBL" id="TWT75800.1"/>
    </source>
</evidence>
<gene>
    <name evidence="1" type="ORF">CA13_73740</name>
</gene>
<name>A0A5C5YLT8_9BACT</name>
<organism evidence="1 2">
    <name type="scientific">Novipirellula herctigrandis</name>
    <dbReference type="NCBI Taxonomy" id="2527986"/>
    <lineage>
        <taxon>Bacteria</taxon>
        <taxon>Pseudomonadati</taxon>
        <taxon>Planctomycetota</taxon>
        <taxon>Planctomycetia</taxon>
        <taxon>Pirellulales</taxon>
        <taxon>Pirellulaceae</taxon>
        <taxon>Novipirellula</taxon>
    </lineage>
</organism>
<proteinExistence type="predicted"/>
<keyword evidence="2" id="KW-1185">Reference proteome</keyword>
<protein>
    <submittedName>
        <fullName evidence="1">Uncharacterized protein</fullName>
    </submittedName>
</protein>
<evidence type="ECO:0000313" key="2">
    <source>
        <dbReference type="Proteomes" id="UP000315010"/>
    </source>
</evidence>
<dbReference type="Proteomes" id="UP000315010">
    <property type="component" value="Unassembled WGS sequence"/>
</dbReference>